<sequence length="310" mass="36183">MKAVNGYTLTQTALDSWKERFIPDNQFLFFREAPGFISSEKYLPGTSQSFTLDERTAFATWSVSKEGRYIARIEKDTFLELNEGQRKKVIREQWLLHRGLVFTEAEIIQFLRGAAHTNENLKVLEPSSFVDENTEMKVFMLQQFLWNLLSSHVQSQFLLNYAESWVDDYAAFANLKEPDQQQLTEEYEDLSVFFDTFPSKNGPNCLSAAAAGFSGDKEIIEEWMMPDRFQALLNYYGYRPIDNVTPEKSDVLVWRDEQNEIMHACFLLNNEFSFNKHGQTIFNPWQVLAVNEVLNTWNREGSYLEVYRKG</sequence>
<dbReference type="AlphaFoldDB" id="A0A5D4KE04"/>
<evidence type="ECO:0000313" key="1">
    <source>
        <dbReference type="EMBL" id="TYR75126.1"/>
    </source>
</evidence>
<dbReference type="Proteomes" id="UP000323317">
    <property type="component" value="Unassembled WGS sequence"/>
</dbReference>
<name>A0A5D4KE04_9BACI</name>
<evidence type="ECO:0000313" key="2">
    <source>
        <dbReference type="Proteomes" id="UP000323317"/>
    </source>
</evidence>
<protein>
    <submittedName>
        <fullName evidence="1">Uncharacterized protein</fullName>
    </submittedName>
</protein>
<proteinExistence type="predicted"/>
<dbReference type="RefSeq" id="WP_148947049.1">
    <property type="nucleotide sequence ID" value="NZ_VTEH01000008.1"/>
</dbReference>
<reference evidence="1 2" key="1">
    <citation type="submission" date="2019-08" db="EMBL/GenBank/DDBJ databases">
        <title>Bacillus genomes from the desert of Cuatro Cienegas, Coahuila.</title>
        <authorList>
            <person name="Olmedo-Alvarez G."/>
        </authorList>
    </citation>
    <scope>NUCLEOTIDE SEQUENCE [LARGE SCALE GENOMIC DNA]</scope>
    <source>
        <strain evidence="1 2">CH40_1T</strain>
    </source>
</reference>
<gene>
    <name evidence="1" type="ORF">FZC79_11980</name>
</gene>
<accession>A0A5D4KE04</accession>
<organism evidence="1 2">
    <name type="scientific">Rossellomorea vietnamensis</name>
    <dbReference type="NCBI Taxonomy" id="218284"/>
    <lineage>
        <taxon>Bacteria</taxon>
        <taxon>Bacillati</taxon>
        <taxon>Bacillota</taxon>
        <taxon>Bacilli</taxon>
        <taxon>Bacillales</taxon>
        <taxon>Bacillaceae</taxon>
        <taxon>Rossellomorea</taxon>
    </lineage>
</organism>
<dbReference type="EMBL" id="VTEH01000008">
    <property type="protein sequence ID" value="TYR75126.1"/>
    <property type="molecule type" value="Genomic_DNA"/>
</dbReference>
<comment type="caution">
    <text evidence="1">The sequence shown here is derived from an EMBL/GenBank/DDBJ whole genome shotgun (WGS) entry which is preliminary data.</text>
</comment>